<feature type="domain" description="SGNH hydrolase-type esterase" evidence="1">
    <location>
        <begin position="56"/>
        <end position="231"/>
    </location>
</feature>
<dbReference type="Gene3D" id="3.40.50.1110">
    <property type="entry name" value="SGNH hydrolase"/>
    <property type="match status" value="1"/>
</dbReference>
<accession>A0A0K0X4C5</accession>
<sequence>MNRTRWLDLGAITLSAAIALGIAGVSHSAQIGPPYATSSYVREDRATSTARPLALFIGDSYTAGESTAELSYACRAALRMGWLCALSAVGGTGYISGGPANRWDDPYTGESSSFIERIPLLSAKYDPDLVVLDGGRNDDFAPRAYAFEETLSTLGEVRRAWPRAQVVFIRPRFLADPRDDLGMTDEFMARLQATREAKGVIFIDPLSTLSGTDTSDLLGSDEIHPNAKGEQQILAALIEALQTQHVRAPS</sequence>
<dbReference type="AlphaFoldDB" id="A0A0K0X4C5"/>
<dbReference type="Pfam" id="PF13472">
    <property type="entry name" value="Lipase_GDSL_2"/>
    <property type="match status" value="1"/>
</dbReference>
<dbReference type="RefSeq" id="WP_049744742.1">
    <property type="nucleotide sequence ID" value="NZ_CP012150.1"/>
</dbReference>
<gene>
    <name evidence="2" type="ORF">AFA91_11010</name>
</gene>
<organism evidence="2 3">
    <name type="scientific">Mycolicibacterium goodii</name>
    <name type="common">Mycobacterium goodii</name>
    <dbReference type="NCBI Taxonomy" id="134601"/>
    <lineage>
        <taxon>Bacteria</taxon>
        <taxon>Bacillati</taxon>
        <taxon>Actinomycetota</taxon>
        <taxon>Actinomycetes</taxon>
        <taxon>Mycobacteriales</taxon>
        <taxon>Mycobacteriaceae</taxon>
        <taxon>Mycolicibacterium</taxon>
    </lineage>
</organism>
<dbReference type="SUPFAM" id="SSF52266">
    <property type="entry name" value="SGNH hydrolase"/>
    <property type="match status" value="1"/>
</dbReference>
<dbReference type="OrthoDB" id="8215557at2"/>
<evidence type="ECO:0000313" key="3">
    <source>
        <dbReference type="Proteomes" id="UP000062255"/>
    </source>
</evidence>
<dbReference type="InterPro" id="IPR013830">
    <property type="entry name" value="SGNH_hydro"/>
</dbReference>
<evidence type="ECO:0000313" key="2">
    <source>
        <dbReference type="EMBL" id="AKS32315.1"/>
    </source>
</evidence>
<dbReference type="KEGG" id="mgo:AFA91_11010"/>
<reference evidence="2 3" key="1">
    <citation type="submission" date="2015-07" db="EMBL/GenBank/DDBJ databases">
        <title>Complete genome sequence of Mycobacterium goodii X7B, a facultative thermophilic biodesulfurizing bacterium.</title>
        <authorList>
            <person name="Yu B."/>
            <person name="Li F."/>
            <person name="Xu P."/>
        </authorList>
    </citation>
    <scope>NUCLEOTIDE SEQUENCE [LARGE SCALE GENOMIC DNA]</scope>
    <source>
        <strain evidence="2 3">X7B</strain>
    </source>
</reference>
<protein>
    <recommendedName>
        <fullName evidence="1">SGNH hydrolase-type esterase domain-containing protein</fullName>
    </recommendedName>
</protein>
<dbReference type="CDD" id="cd00229">
    <property type="entry name" value="SGNH_hydrolase"/>
    <property type="match status" value="1"/>
</dbReference>
<dbReference type="EMBL" id="CP012150">
    <property type="protein sequence ID" value="AKS32315.1"/>
    <property type="molecule type" value="Genomic_DNA"/>
</dbReference>
<name>A0A0K0X4C5_MYCGD</name>
<dbReference type="STRING" id="134601.AFA91_11010"/>
<proteinExistence type="predicted"/>
<dbReference type="PATRIC" id="fig|134601.6.peg.2295"/>
<dbReference type="Proteomes" id="UP000062255">
    <property type="component" value="Chromosome"/>
</dbReference>
<evidence type="ECO:0000259" key="1">
    <source>
        <dbReference type="Pfam" id="PF13472"/>
    </source>
</evidence>
<dbReference type="InterPro" id="IPR036514">
    <property type="entry name" value="SGNH_hydro_sf"/>
</dbReference>